<dbReference type="GO" id="GO:0005524">
    <property type="term" value="F:ATP binding"/>
    <property type="evidence" value="ECO:0007669"/>
    <property type="project" value="InterPro"/>
</dbReference>
<reference evidence="2" key="1">
    <citation type="submission" date="2020-01" db="EMBL/GenBank/DDBJ databases">
        <authorList>
            <person name="Meier V. D."/>
            <person name="Meier V D."/>
        </authorList>
    </citation>
    <scope>NUCLEOTIDE SEQUENCE</scope>
    <source>
        <strain evidence="2">HLG_WM_MAG_12</strain>
    </source>
</reference>
<name>A0A6S6RWB3_9BACT</name>
<dbReference type="SUPFAM" id="SSF52540">
    <property type="entry name" value="P-loop containing nucleoside triphosphate hydrolases"/>
    <property type="match status" value="1"/>
</dbReference>
<feature type="domain" description="ATPase AAA-type core" evidence="1">
    <location>
        <begin position="44"/>
        <end position="322"/>
    </location>
</feature>
<proteinExistence type="predicted"/>
<accession>A0A6S6RWB3</accession>
<dbReference type="AlphaFoldDB" id="A0A6S6RWB3"/>
<protein>
    <submittedName>
        <fullName evidence="2">SMC domain protein</fullName>
    </submittedName>
</protein>
<dbReference type="PANTHER" id="PTHR43581">
    <property type="entry name" value="ATP/GTP PHOSPHATASE"/>
    <property type="match status" value="1"/>
</dbReference>
<dbReference type="EMBL" id="CACVAW010000002">
    <property type="protein sequence ID" value="CAA6800218.1"/>
    <property type="molecule type" value="Genomic_DNA"/>
</dbReference>
<gene>
    <name evidence="2" type="ORF">HELGO_WM10660</name>
</gene>
<dbReference type="InterPro" id="IPR051396">
    <property type="entry name" value="Bact_Antivir_Def_Nuclease"/>
</dbReference>
<dbReference type="InterPro" id="IPR027417">
    <property type="entry name" value="P-loop_NTPase"/>
</dbReference>
<evidence type="ECO:0000313" key="2">
    <source>
        <dbReference type="EMBL" id="CAA6800218.1"/>
    </source>
</evidence>
<dbReference type="Pfam" id="PF13304">
    <property type="entry name" value="AAA_21"/>
    <property type="match status" value="1"/>
</dbReference>
<sequence length="370" mass="43280">MLKKIEITNFKNFGEKFTFDLSDTSNFEFNKDCIKNGIVNKGLIYGYNACGKSNLGLAIFDLISHLTDKYLSKAKYNNYISANSFEEEVRFKFVFAFGNNIVEYEYTKYDVQTLIFEKLIINDKIFASVDRGESTIFTTSAKGAESLNKDLKDSKLSVISYIEKNTILEDTIENNIFKQFKDFINNMLFSKALDERFYIGYEEGEHILSDDIVKKGNLKEFEKFLNDAGLEYSLRSKKISGVYQIFFKFDKREIEFFEAASSGTKALCIFYFWYQRMKSDKTPSFLFIDEFDAFYHHDLSVLIIEKLKEIKNVQVILTTHNTSNISNRILRPDCYFIMDNKKISSLKDRTYKELREAHNIEKMYKAGSFE</sequence>
<organism evidence="2">
    <name type="scientific">uncultured Campylobacterales bacterium</name>
    <dbReference type="NCBI Taxonomy" id="352960"/>
    <lineage>
        <taxon>Bacteria</taxon>
        <taxon>Pseudomonadati</taxon>
        <taxon>Campylobacterota</taxon>
        <taxon>Epsilonproteobacteria</taxon>
        <taxon>Campylobacterales</taxon>
        <taxon>environmental samples</taxon>
    </lineage>
</organism>
<dbReference type="PANTHER" id="PTHR43581:SF4">
    <property type="entry name" value="ATP_GTP PHOSPHATASE"/>
    <property type="match status" value="1"/>
</dbReference>
<evidence type="ECO:0000259" key="1">
    <source>
        <dbReference type="Pfam" id="PF13304"/>
    </source>
</evidence>
<dbReference type="InterPro" id="IPR003959">
    <property type="entry name" value="ATPase_AAA_core"/>
</dbReference>
<dbReference type="GO" id="GO:0016887">
    <property type="term" value="F:ATP hydrolysis activity"/>
    <property type="evidence" value="ECO:0007669"/>
    <property type="project" value="InterPro"/>
</dbReference>
<dbReference type="Gene3D" id="3.40.50.300">
    <property type="entry name" value="P-loop containing nucleotide triphosphate hydrolases"/>
    <property type="match status" value="1"/>
</dbReference>